<protein>
    <submittedName>
        <fullName evidence="8">Thiamine pyrophosphate-binding protein</fullName>
    </submittedName>
</protein>
<dbReference type="SUPFAM" id="SSF52518">
    <property type="entry name" value="Thiamin diphosphate-binding fold (THDP-binding)"/>
    <property type="match status" value="2"/>
</dbReference>
<dbReference type="InterPro" id="IPR012000">
    <property type="entry name" value="Thiamin_PyroP_enz_cen_dom"/>
</dbReference>
<reference evidence="8" key="1">
    <citation type="submission" date="2020-10" db="EMBL/GenBank/DDBJ databases">
        <title>Phylogeny of dyella-like bacteria.</title>
        <authorList>
            <person name="Fu J."/>
        </authorList>
    </citation>
    <scope>NUCLEOTIDE SEQUENCE</scope>
    <source>
        <strain evidence="8">DHOC52</strain>
    </source>
</reference>
<proteinExistence type="inferred from homology"/>
<dbReference type="CDD" id="cd07035">
    <property type="entry name" value="TPP_PYR_POX_like"/>
    <property type="match status" value="1"/>
</dbReference>
<dbReference type="PANTHER" id="PTHR18968">
    <property type="entry name" value="THIAMINE PYROPHOSPHATE ENZYMES"/>
    <property type="match status" value="1"/>
</dbReference>
<evidence type="ECO:0000256" key="2">
    <source>
        <dbReference type="ARBA" id="ARBA00023052"/>
    </source>
</evidence>
<dbReference type="PROSITE" id="PS00187">
    <property type="entry name" value="TPP_ENZYMES"/>
    <property type="match status" value="1"/>
</dbReference>
<accession>A0ABS2K0M8</accession>
<name>A0ABS2K0M8_9GAMM</name>
<dbReference type="Gene3D" id="3.40.50.1220">
    <property type="entry name" value="TPP-binding domain"/>
    <property type="match status" value="1"/>
</dbReference>
<comment type="caution">
    <text evidence="8">The sequence shown here is derived from an EMBL/GenBank/DDBJ whole genome shotgun (WGS) entry which is preliminary data.</text>
</comment>
<feature type="region of interest" description="Disordered" evidence="4">
    <location>
        <begin position="321"/>
        <end position="351"/>
    </location>
</feature>
<dbReference type="InterPro" id="IPR000399">
    <property type="entry name" value="TPP-bd_CS"/>
</dbReference>
<evidence type="ECO:0000313" key="8">
    <source>
        <dbReference type="EMBL" id="MBM7124444.1"/>
    </source>
</evidence>
<evidence type="ECO:0000259" key="7">
    <source>
        <dbReference type="Pfam" id="PF02776"/>
    </source>
</evidence>
<evidence type="ECO:0000256" key="4">
    <source>
        <dbReference type="SAM" id="MobiDB-lite"/>
    </source>
</evidence>
<sequence>MLRAEHVTHIFGNPGTSEMPLLDALEAYHDIDYVLALHEGVAVGMADGYARASGRPSFVSLHIDTGLANGISLLADAADGGTPIVLSSANKDIRKLCEGRTDLPQMVSQFTKWSAEATHPEQIPGLMRRAFKEAKTAPTGPTYIGFAANALNEEASVEIIPSSPAFDRIAPDEQALERAAALLSTAVSPVILVGDRVGQSGACVEVVRVAELLGADVYATCLGRVNFPTGHPLFKGALGQLFPATRRMLSEADIVLAVGTNVFSGFFYFSGRALEGSTKLIHIDSAAQEVAKSESTEIGIVADPKTALAQLAARLTNALTPAQHKRAGSRLRSAREQRGARETSQHVPYDASQPMPARLMMRELARALPRGAMLVDDAISSSKDLHEAFEFGDPDGYQGRGGAAIGWGMGAALGIKLAKPEQVVVAVVGDGSAMMTIQALCTAAMARIAVVYVVCNNRSYRVLKQNMRVYKREILHVDRFDSRFIGMDLPPQCDIAAVARAMGVFAVTIRDAAALGPTLEMAISRNEAVLLDVVIDGSI</sequence>
<evidence type="ECO:0000256" key="1">
    <source>
        <dbReference type="ARBA" id="ARBA00007812"/>
    </source>
</evidence>
<dbReference type="SUPFAM" id="SSF52467">
    <property type="entry name" value="DHS-like NAD/FAD-binding domain"/>
    <property type="match status" value="1"/>
</dbReference>
<feature type="domain" description="Thiamine pyrophosphate enzyme N-terminal TPP-binding" evidence="7">
    <location>
        <begin position="1"/>
        <end position="96"/>
    </location>
</feature>
<dbReference type="Pfam" id="PF02776">
    <property type="entry name" value="TPP_enzyme_N"/>
    <property type="match status" value="1"/>
</dbReference>
<dbReference type="Pfam" id="PF02775">
    <property type="entry name" value="TPP_enzyme_C"/>
    <property type="match status" value="1"/>
</dbReference>
<dbReference type="InterPro" id="IPR029061">
    <property type="entry name" value="THDP-binding"/>
</dbReference>
<comment type="similarity">
    <text evidence="1 3">Belongs to the TPP enzyme family.</text>
</comment>
<organism evidence="8 9">
    <name type="scientific">Dyella flava</name>
    <dbReference type="NCBI Taxonomy" id="1920170"/>
    <lineage>
        <taxon>Bacteria</taxon>
        <taxon>Pseudomonadati</taxon>
        <taxon>Pseudomonadota</taxon>
        <taxon>Gammaproteobacteria</taxon>
        <taxon>Lysobacterales</taxon>
        <taxon>Rhodanobacteraceae</taxon>
        <taxon>Dyella</taxon>
    </lineage>
</organism>
<dbReference type="CDD" id="cd02002">
    <property type="entry name" value="TPP_BFDC"/>
    <property type="match status" value="1"/>
</dbReference>
<evidence type="ECO:0000256" key="3">
    <source>
        <dbReference type="RuleBase" id="RU362132"/>
    </source>
</evidence>
<feature type="domain" description="Thiamine pyrophosphate enzyme central" evidence="5">
    <location>
        <begin position="176"/>
        <end position="311"/>
    </location>
</feature>
<evidence type="ECO:0000259" key="6">
    <source>
        <dbReference type="Pfam" id="PF02775"/>
    </source>
</evidence>
<dbReference type="Proteomes" id="UP001430149">
    <property type="component" value="Unassembled WGS sequence"/>
</dbReference>
<dbReference type="Pfam" id="PF00205">
    <property type="entry name" value="TPP_enzyme_M"/>
    <property type="match status" value="1"/>
</dbReference>
<dbReference type="EMBL" id="JADIKE010000027">
    <property type="protein sequence ID" value="MBM7124444.1"/>
    <property type="molecule type" value="Genomic_DNA"/>
</dbReference>
<keyword evidence="9" id="KW-1185">Reference proteome</keyword>
<evidence type="ECO:0000259" key="5">
    <source>
        <dbReference type="Pfam" id="PF00205"/>
    </source>
</evidence>
<feature type="compositionally biased region" description="Basic and acidic residues" evidence="4">
    <location>
        <begin position="333"/>
        <end position="344"/>
    </location>
</feature>
<dbReference type="Gene3D" id="3.40.50.970">
    <property type="match status" value="2"/>
</dbReference>
<dbReference type="InterPro" id="IPR011766">
    <property type="entry name" value="TPP_enzyme_TPP-bd"/>
</dbReference>
<evidence type="ECO:0000313" key="9">
    <source>
        <dbReference type="Proteomes" id="UP001430149"/>
    </source>
</evidence>
<dbReference type="InterPro" id="IPR045229">
    <property type="entry name" value="TPP_enz"/>
</dbReference>
<gene>
    <name evidence="8" type="ORF">ISP19_03550</name>
</gene>
<dbReference type="InterPro" id="IPR012001">
    <property type="entry name" value="Thiamin_PyroP_enz_TPP-bd_dom"/>
</dbReference>
<dbReference type="InterPro" id="IPR029035">
    <property type="entry name" value="DHS-like_NAD/FAD-binding_dom"/>
</dbReference>
<keyword evidence="2 3" id="KW-0786">Thiamine pyrophosphate</keyword>
<feature type="domain" description="Thiamine pyrophosphate enzyme TPP-binding" evidence="6">
    <location>
        <begin position="383"/>
        <end position="533"/>
    </location>
</feature>